<dbReference type="InterPro" id="IPR013024">
    <property type="entry name" value="GGCT-like"/>
</dbReference>
<dbReference type="EMBL" id="CAMXCT030001767">
    <property type="protein sequence ID" value="CAL4780156.1"/>
    <property type="molecule type" value="Genomic_DNA"/>
</dbReference>
<evidence type="ECO:0000313" key="1">
    <source>
        <dbReference type="EMBL" id="CAI3992844.1"/>
    </source>
</evidence>
<evidence type="ECO:0000313" key="3">
    <source>
        <dbReference type="Proteomes" id="UP001152797"/>
    </source>
</evidence>
<reference evidence="1" key="1">
    <citation type="submission" date="2022-10" db="EMBL/GenBank/DDBJ databases">
        <authorList>
            <person name="Chen Y."/>
            <person name="Dougan E. K."/>
            <person name="Chan C."/>
            <person name="Rhodes N."/>
            <person name="Thang M."/>
        </authorList>
    </citation>
    <scope>NUCLEOTIDE SEQUENCE</scope>
</reference>
<proteinExistence type="predicted"/>
<reference evidence="2 3" key="2">
    <citation type="submission" date="2024-05" db="EMBL/GenBank/DDBJ databases">
        <authorList>
            <person name="Chen Y."/>
            <person name="Shah S."/>
            <person name="Dougan E. K."/>
            <person name="Thang M."/>
            <person name="Chan C."/>
        </authorList>
    </citation>
    <scope>NUCLEOTIDE SEQUENCE [LARGE SCALE GENOMIC DNA]</scope>
</reference>
<feature type="non-terminal residue" evidence="1">
    <location>
        <position position="1"/>
    </location>
</feature>
<dbReference type="Proteomes" id="UP001152797">
    <property type="component" value="Unassembled WGS sequence"/>
</dbReference>
<sequence length="129" mass="14329">MAGPPIWPLGTPVFGFGSNSVRQLRGRLGDQSLMGYPARIRGQVLAFCGPNRSWALEKRPCVGSATLIPDKRSIALGTVTFLSDEQIAMLDGFEGVPRIYQQQQFDKEVSEVFGNERWHSLQVMAYVKV</sequence>
<dbReference type="Gene3D" id="3.10.490.10">
    <property type="entry name" value="Gamma-glutamyl cyclotransferase-like"/>
    <property type="match status" value="1"/>
</dbReference>
<keyword evidence="3" id="KW-1185">Reference proteome</keyword>
<organism evidence="1">
    <name type="scientific">Cladocopium goreaui</name>
    <dbReference type="NCBI Taxonomy" id="2562237"/>
    <lineage>
        <taxon>Eukaryota</taxon>
        <taxon>Sar</taxon>
        <taxon>Alveolata</taxon>
        <taxon>Dinophyceae</taxon>
        <taxon>Suessiales</taxon>
        <taxon>Symbiodiniaceae</taxon>
        <taxon>Cladocopium</taxon>
    </lineage>
</organism>
<name>A0A9P1CJJ6_9DINO</name>
<dbReference type="EMBL" id="CAMXCT020001767">
    <property type="protein sequence ID" value="CAL1146219.1"/>
    <property type="molecule type" value="Genomic_DNA"/>
</dbReference>
<protein>
    <submittedName>
        <fullName evidence="2">Gamma-glutamylcyclotransferase AIG2-like domain-containing protein</fullName>
    </submittedName>
</protein>
<accession>A0A9P1CJJ6</accession>
<dbReference type="CDD" id="cd06661">
    <property type="entry name" value="GGCT_like"/>
    <property type="match status" value="1"/>
</dbReference>
<dbReference type="AlphaFoldDB" id="A0A9P1CJJ6"/>
<dbReference type="SUPFAM" id="SSF110857">
    <property type="entry name" value="Gamma-glutamyl cyclotransferase-like"/>
    <property type="match status" value="1"/>
</dbReference>
<evidence type="ECO:0000313" key="2">
    <source>
        <dbReference type="EMBL" id="CAL4780156.1"/>
    </source>
</evidence>
<gene>
    <name evidence="1" type="ORF">C1SCF055_LOCUS19640</name>
</gene>
<comment type="caution">
    <text evidence="1">The sequence shown here is derived from an EMBL/GenBank/DDBJ whole genome shotgun (WGS) entry which is preliminary data.</text>
</comment>
<dbReference type="EMBL" id="CAMXCT010001767">
    <property type="protein sequence ID" value="CAI3992844.1"/>
    <property type="molecule type" value="Genomic_DNA"/>
</dbReference>
<dbReference type="OrthoDB" id="2924818at2759"/>
<dbReference type="InterPro" id="IPR036568">
    <property type="entry name" value="GGCT-like_sf"/>
</dbReference>